<protein>
    <submittedName>
        <fullName evidence="1">Uncharacterized protein</fullName>
    </submittedName>
</protein>
<evidence type="ECO:0000313" key="2">
    <source>
        <dbReference type="Proteomes" id="UP000567179"/>
    </source>
</evidence>
<organism evidence="1 2">
    <name type="scientific">Psilocybe cf. subviscida</name>
    <dbReference type="NCBI Taxonomy" id="2480587"/>
    <lineage>
        <taxon>Eukaryota</taxon>
        <taxon>Fungi</taxon>
        <taxon>Dikarya</taxon>
        <taxon>Basidiomycota</taxon>
        <taxon>Agaricomycotina</taxon>
        <taxon>Agaricomycetes</taxon>
        <taxon>Agaricomycetidae</taxon>
        <taxon>Agaricales</taxon>
        <taxon>Agaricineae</taxon>
        <taxon>Strophariaceae</taxon>
        <taxon>Psilocybe</taxon>
    </lineage>
</organism>
<evidence type="ECO:0000313" key="1">
    <source>
        <dbReference type="EMBL" id="KAF5324245.1"/>
    </source>
</evidence>
<dbReference type="EMBL" id="JAACJJ010000016">
    <property type="protein sequence ID" value="KAF5324245.1"/>
    <property type="molecule type" value="Genomic_DNA"/>
</dbReference>
<dbReference type="AlphaFoldDB" id="A0A8H5BIY4"/>
<gene>
    <name evidence="1" type="ORF">D9619_011409</name>
</gene>
<dbReference type="Proteomes" id="UP000567179">
    <property type="component" value="Unassembled WGS sequence"/>
</dbReference>
<accession>A0A8H5BIY4</accession>
<reference evidence="1 2" key="1">
    <citation type="journal article" date="2020" name="ISME J.">
        <title>Uncovering the hidden diversity of litter-decomposition mechanisms in mushroom-forming fungi.</title>
        <authorList>
            <person name="Floudas D."/>
            <person name="Bentzer J."/>
            <person name="Ahren D."/>
            <person name="Johansson T."/>
            <person name="Persson P."/>
            <person name="Tunlid A."/>
        </authorList>
    </citation>
    <scope>NUCLEOTIDE SEQUENCE [LARGE SCALE GENOMIC DNA]</scope>
    <source>
        <strain evidence="1 2">CBS 101986</strain>
    </source>
</reference>
<keyword evidence="2" id="KW-1185">Reference proteome</keyword>
<comment type="caution">
    <text evidence="1">The sequence shown here is derived from an EMBL/GenBank/DDBJ whole genome shotgun (WGS) entry which is preliminary data.</text>
</comment>
<proteinExistence type="predicted"/>
<sequence length="132" mass="14716">MAKNSKYLPPRDVPVLRVSTHRSPGIQRHRTPNALSGLEWPAFAQSKRQYGGLSGPSATTSTWSDMGYTNHKPGVKLCDIEYCCHNCSYLGDRQRFPSLHLVHEDALSRIAAMLKPTLSVGYRPQADSCFPE</sequence>
<name>A0A8H5BIY4_9AGAR</name>